<name>A0A8J7W3Q5_9FIRM</name>
<organism evidence="3 4">
    <name type="scientific">Sinanaerobacter chloroacetimidivorans</name>
    <dbReference type="NCBI Taxonomy" id="2818044"/>
    <lineage>
        <taxon>Bacteria</taxon>
        <taxon>Bacillati</taxon>
        <taxon>Bacillota</taxon>
        <taxon>Clostridia</taxon>
        <taxon>Peptostreptococcales</taxon>
        <taxon>Anaerovoracaceae</taxon>
        <taxon>Sinanaerobacter</taxon>
    </lineage>
</organism>
<dbReference type="InterPro" id="IPR025641">
    <property type="entry name" value="DUF4340"/>
</dbReference>
<gene>
    <name evidence="3" type="ORF">KCX82_10825</name>
</gene>
<reference evidence="3" key="2">
    <citation type="submission" date="2021-04" db="EMBL/GenBank/DDBJ databases">
        <authorList>
            <person name="Liu J."/>
        </authorList>
    </citation>
    <scope>NUCLEOTIDE SEQUENCE</scope>
    <source>
        <strain evidence="3">BAD-6</strain>
    </source>
</reference>
<dbReference type="RefSeq" id="WP_227018497.1">
    <property type="nucleotide sequence ID" value="NZ_JAGSND010000006.1"/>
</dbReference>
<evidence type="ECO:0000256" key="1">
    <source>
        <dbReference type="SAM" id="Phobius"/>
    </source>
</evidence>
<dbReference type="Pfam" id="PF14238">
    <property type="entry name" value="DUF4340"/>
    <property type="match status" value="1"/>
</dbReference>
<evidence type="ECO:0000313" key="4">
    <source>
        <dbReference type="Proteomes" id="UP000675664"/>
    </source>
</evidence>
<evidence type="ECO:0000313" key="3">
    <source>
        <dbReference type="EMBL" id="MBR0598370.1"/>
    </source>
</evidence>
<dbReference type="Proteomes" id="UP000675664">
    <property type="component" value="Unassembled WGS sequence"/>
</dbReference>
<keyword evidence="1" id="KW-0472">Membrane</keyword>
<sequence>MGNPKKLLIGMLVFAGVLAVVLVFLLFSPVEVKKEEQDVFYLLEHDMMDVAHVSVNNEEGFYEVIQEGGGFTVHDIPAELVNTDYLQLLLDECSMIAVSEKVSDQPEDLSQYGLEAPRASVEIEYTDGSAAQLLIGQEEKLSDGVYVQMAGDPAVYLMPRSYTIRFTMAVEKFIQYQITPTRKMPSALSVVRDVTFGGSLLPEPIVIEWVDEHDKQEMREAASFGVATHLIRSPGFHELDQTKGAEVFQSMLGIVSEGIAAYNCDENTLSSYGFDHPYLTADFTIQNGEDAKSEEYHLKVVKQDDGSLIMTCNDNAVIYKILDVAFTKITYEDFVMRWFLTPFITDLDKMKVTTPAETLEFAFFGETNKDLSVTLYGRNLNMELFRSYFRLITSACNDGEPRTKMIADGSPVLTVEYVYKDKEKPKDTMKIYEADSRKVLVEVNGKLEFTMKSSYLERVLDGCEGIKNGTAIEENW</sequence>
<dbReference type="AlphaFoldDB" id="A0A8J7W3Q5"/>
<evidence type="ECO:0000259" key="2">
    <source>
        <dbReference type="Pfam" id="PF14238"/>
    </source>
</evidence>
<feature type="domain" description="DUF4340" evidence="2">
    <location>
        <begin position="81"/>
        <end position="175"/>
    </location>
</feature>
<comment type="caution">
    <text evidence="3">The sequence shown here is derived from an EMBL/GenBank/DDBJ whole genome shotgun (WGS) entry which is preliminary data.</text>
</comment>
<reference evidence="3" key="1">
    <citation type="submission" date="2021-04" db="EMBL/GenBank/DDBJ databases">
        <title>Sinoanaerobacter chloroacetimidivorans sp. nov., an obligate anaerobic bacterium isolated from anaerobic sludge.</title>
        <authorList>
            <person name="Bao Y."/>
        </authorList>
    </citation>
    <scope>NUCLEOTIDE SEQUENCE</scope>
    <source>
        <strain evidence="3">BAD-6</strain>
    </source>
</reference>
<proteinExistence type="predicted"/>
<accession>A0A8J7W3Q5</accession>
<keyword evidence="1" id="KW-0812">Transmembrane</keyword>
<feature type="transmembrane region" description="Helical" evidence="1">
    <location>
        <begin position="7"/>
        <end position="27"/>
    </location>
</feature>
<protein>
    <submittedName>
        <fullName evidence="3">DUF4340 domain-containing protein</fullName>
    </submittedName>
</protein>
<keyword evidence="1" id="KW-1133">Transmembrane helix</keyword>
<dbReference type="EMBL" id="JAGSND010000006">
    <property type="protein sequence ID" value="MBR0598370.1"/>
    <property type="molecule type" value="Genomic_DNA"/>
</dbReference>
<keyword evidence="4" id="KW-1185">Reference proteome</keyword>